<dbReference type="InterPro" id="IPR012910">
    <property type="entry name" value="Plug_dom"/>
</dbReference>
<comment type="similarity">
    <text evidence="1">Belongs to the TonB-dependent receptor family.</text>
</comment>
<dbReference type="OrthoDB" id="9768177at2"/>
<dbReference type="PROSITE" id="PS52016">
    <property type="entry name" value="TONB_DEPENDENT_REC_3"/>
    <property type="match status" value="1"/>
</dbReference>
<evidence type="ECO:0000313" key="3">
    <source>
        <dbReference type="EMBL" id="QEC70892.1"/>
    </source>
</evidence>
<sequence length="173" mass="18536">MFLEGPSRRNFDIFLYRLHSAGSGSRRRRYEDRAGAQSCDGRCGDVVVTAYGIKKENKNLGYAVTTVAGDDITRTNSINPIAALQGKVAGLQINVMNSAGVQTSPYIQLRGAKVVGGNNQPIFVVDGNILQNNISGPDAADQGSQLLNLNPDDYASITVLKGLLLPPFMDHVA</sequence>
<comment type="subcellular location">
    <subcellularLocation>
        <location evidence="1">Cell outer membrane</location>
        <topology evidence="1">Multi-pass membrane protein</topology>
    </subcellularLocation>
</comment>
<keyword evidence="1" id="KW-0472">Membrane</keyword>
<dbReference type="KEGG" id="agi:FSB73_03580"/>
<accession>A0A5B8VIX4</accession>
<dbReference type="Proteomes" id="UP000321291">
    <property type="component" value="Chromosome"/>
</dbReference>
<evidence type="ECO:0000256" key="1">
    <source>
        <dbReference type="PROSITE-ProRule" id="PRU01360"/>
    </source>
</evidence>
<reference evidence="3 4" key="1">
    <citation type="journal article" date="2017" name="Int. J. Syst. Evol. Microbiol.">
        <title>Arachidicoccus ginsenosidivorans sp. nov., with ginsenoside-converting activity isolated from ginseng cultivating soil.</title>
        <authorList>
            <person name="Siddiqi M.Z."/>
            <person name="Aslam Z."/>
            <person name="Im W.T."/>
        </authorList>
    </citation>
    <scope>NUCLEOTIDE SEQUENCE [LARGE SCALE GENOMIC DNA]</scope>
    <source>
        <strain evidence="3 4">Gsoil 809</strain>
    </source>
</reference>
<name>A0A5B8VIX4_9BACT</name>
<dbReference type="GO" id="GO:0009279">
    <property type="term" value="C:cell outer membrane"/>
    <property type="evidence" value="ECO:0007669"/>
    <property type="project" value="UniProtKB-SubCell"/>
</dbReference>
<keyword evidence="1" id="KW-0998">Cell outer membrane</keyword>
<dbReference type="InterPro" id="IPR039426">
    <property type="entry name" value="TonB-dep_rcpt-like"/>
</dbReference>
<dbReference type="Pfam" id="PF07715">
    <property type="entry name" value="Plug"/>
    <property type="match status" value="1"/>
</dbReference>
<proteinExistence type="inferred from homology"/>
<evidence type="ECO:0000313" key="4">
    <source>
        <dbReference type="Proteomes" id="UP000321291"/>
    </source>
</evidence>
<keyword evidence="4" id="KW-1185">Reference proteome</keyword>
<evidence type="ECO:0000259" key="2">
    <source>
        <dbReference type="Pfam" id="PF07715"/>
    </source>
</evidence>
<dbReference type="InterPro" id="IPR037066">
    <property type="entry name" value="Plug_dom_sf"/>
</dbReference>
<organism evidence="3 4">
    <name type="scientific">Arachidicoccus ginsenosidivorans</name>
    <dbReference type="NCBI Taxonomy" id="496057"/>
    <lineage>
        <taxon>Bacteria</taxon>
        <taxon>Pseudomonadati</taxon>
        <taxon>Bacteroidota</taxon>
        <taxon>Chitinophagia</taxon>
        <taxon>Chitinophagales</taxon>
        <taxon>Chitinophagaceae</taxon>
        <taxon>Arachidicoccus</taxon>
    </lineage>
</organism>
<keyword evidence="1" id="KW-0813">Transport</keyword>
<keyword evidence="1" id="KW-0812">Transmembrane</keyword>
<dbReference type="SUPFAM" id="SSF56935">
    <property type="entry name" value="Porins"/>
    <property type="match status" value="1"/>
</dbReference>
<dbReference type="Gene3D" id="2.170.130.10">
    <property type="entry name" value="TonB-dependent receptor, plug domain"/>
    <property type="match status" value="1"/>
</dbReference>
<dbReference type="EMBL" id="CP042434">
    <property type="protein sequence ID" value="QEC70892.1"/>
    <property type="molecule type" value="Genomic_DNA"/>
</dbReference>
<dbReference type="AlphaFoldDB" id="A0A5B8VIX4"/>
<protein>
    <recommendedName>
        <fullName evidence="2">TonB-dependent receptor plug domain-containing protein</fullName>
    </recommendedName>
</protein>
<gene>
    <name evidence="3" type="ORF">FSB73_03580</name>
</gene>
<keyword evidence="1" id="KW-1134">Transmembrane beta strand</keyword>
<feature type="domain" description="TonB-dependent receptor plug" evidence="2">
    <location>
        <begin position="58"/>
        <end position="162"/>
    </location>
</feature>